<comment type="caution">
    <text evidence="2">The sequence shown here is derived from an EMBL/GenBank/DDBJ whole genome shotgun (WGS) entry which is preliminary data.</text>
</comment>
<keyword evidence="3" id="KW-1185">Reference proteome</keyword>
<protein>
    <submittedName>
        <fullName evidence="2">Uncharacterized protein</fullName>
    </submittedName>
</protein>
<accession>A0AAD7MZC4</accession>
<name>A0AAD7MZC4_9AGAR</name>
<gene>
    <name evidence="2" type="ORF">DFH07DRAFT_94579</name>
</gene>
<reference evidence="2" key="1">
    <citation type="submission" date="2023-03" db="EMBL/GenBank/DDBJ databases">
        <title>Massive genome expansion in bonnet fungi (Mycena s.s.) driven by repeated elements and novel gene families across ecological guilds.</title>
        <authorList>
            <consortium name="Lawrence Berkeley National Laboratory"/>
            <person name="Harder C.B."/>
            <person name="Miyauchi S."/>
            <person name="Viragh M."/>
            <person name="Kuo A."/>
            <person name="Thoen E."/>
            <person name="Andreopoulos B."/>
            <person name="Lu D."/>
            <person name="Skrede I."/>
            <person name="Drula E."/>
            <person name="Henrissat B."/>
            <person name="Morin E."/>
            <person name="Kohler A."/>
            <person name="Barry K."/>
            <person name="LaButti K."/>
            <person name="Morin E."/>
            <person name="Salamov A."/>
            <person name="Lipzen A."/>
            <person name="Mereny Z."/>
            <person name="Hegedus B."/>
            <person name="Baldrian P."/>
            <person name="Stursova M."/>
            <person name="Weitz H."/>
            <person name="Taylor A."/>
            <person name="Grigoriev I.V."/>
            <person name="Nagy L.G."/>
            <person name="Martin F."/>
            <person name="Kauserud H."/>
        </authorList>
    </citation>
    <scope>NUCLEOTIDE SEQUENCE</scope>
    <source>
        <strain evidence="2">CBHHK188m</strain>
    </source>
</reference>
<dbReference type="Proteomes" id="UP001215280">
    <property type="component" value="Unassembled WGS sequence"/>
</dbReference>
<feature type="region of interest" description="Disordered" evidence="1">
    <location>
        <begin position="1"/>
        <end position="37"/>
    </location>
</feature>
<feature type="compositionally biased region" description="Polar residues" evidence="1">
    <location>
        <begin position="19"/>
        <end position="32"/>
    </location>
</feature>
<evidence type="ECO:0000313" key="2">
    <source>
        <dbReference type="EMBL" id="KAJ7737424.1"/>
    </source>
</evidence>
<evidence type="ECO:0000313" key="3">
    <source>
        <dbReference type="Proteomes" id="UP001215280"/>
    </source>
</evidence>
<dbReference type="EMBL" id="JARJLG010000143">
    <property type="protein sequence ID" value="KAJ7737424.1"/>
    <property type="molecule type" value="Genomic_DNA"/>
</dbReference>
<dbReference type="AlphaFoldDB" id="A0AAD7MZC4"/>
<organism evidence="2 3">
    <name type="scientific">Mycena maculata</name>
    <dbReference type="NCBI Taxonomy" id="230809"/>
    <lineage>
        <taxon>Eukaryota</taxon>
        <taxon>Fungi</taxon>
        <taxon>Dikarya</taxon>
        <taxon>Basidiomycota</taxon>
        <taxon>Agaricomycotina</taxon>
        <taxon>Agaricomycetes</taxon>
        <taxon>Agaricomycetidae</taxon>
        <taxon>Agaricales</taxon>
        <taxon>Marasmiineae</taxon>
        <taxon>Mycenaceae</taxon>
        <taxon>Mycena</taxon>
    </lineage>
</organism>
<evidence type="ECO:0000256" key="1">
    <source>
        <dbReference type="SAM" id="MobiDB-lite"/>
    </source>
</evidence>
<proteinExistence type="predicted"/>
<sequence length="162" mass="17923">MFEISALSSSRRDLRSRVTPPTTKCISSQQEHNGPAPASFHVRSLSLSSAHPHGASVVTVPPELLVKSGSVAATTAAWASFYAAFPFLKVVQMVPGTSTWGTWALNRAYKLAGGEQTAAELKERYSVYRNPPLGRWVYGLHTIWNRTRSWVKGGIYFTRDRE</sequence>